<dbReference type="EMBL" id="BAMD01000016">
    <property type="protein sequence ID" value="GAF02957.1"/>
    <property type="molecule type" value="Genomic_DNA"/>
</dbReference>
<dbReference type="RefSeq" id="WP_052343170.1">
    <property type="nucleotide sequence ID" value="NZ_BAMD01000016.1"/>
</dbReference>
<protein>
    <submittedName>
        <fullName evidence="2">Isochorismate synthase EntC</fullName>
    </submittedName>
</protein>
<dbReference type="AlphaFoldDB" id="W7Y4D5"/>
<dbReference type="STRING" id="869213.GCA_000517085_02393"/>
<name>W7Y4D5_9BACT</name>
<evidence type="ECO:0000259" key="1">
    <source>
        <dbReference type="Pfam" id="PF00425"/>
    </source>
</evidence>
<dbReference type="Proteomes" id="UP000019402">
    <property type="component" value="Unassembled WGS sequence"/>
</dbReference>
<dbReference type="PANTHER" id="PTHR42839">
    <property type="entry name" value="ISOCHORISMATE SYNTHASE ENTC"/>
    <property type="match status" value="1"/>
</dbReference>
<dbReference type="InterPro" id="IPR015890">
    <property type="entry name" value="Chorismate_C"/>
</dbReference>
<dbReference type="OrthoDB" id="9806579at2"/>
<feature type="domain" description="Chorismate-utilising enzyme C-terminal" evidence="1">
    <location>
        <begin position="109"/>
        <end position="353"/>
    </location>
</feature>
<accession>W7Y4D5</accession>
<keyword evidence="3" id="KW-1185">Reference proteome</keyword>
<proteinExistence type="predicted"/>
<dbReference type="PANTHER" id="PTHR42839:SF2">
    <property type="entry name" value="ISOCHORISMATE SYNTHASE ENTC"/>
    <property type="match status" value="1"/>
</dbReference>
<dbReference type="Gene3D" id="3.60.120.10">
    <property type="entry name" value="Anthranilate synthase"/>
    <property type="match status" value="1"/>
</dbReference>
<evidence type="ECO:0000313" key="3">
    <source>
        <dbReference type="Proteomes" id="UP000019402"/>
    </source>
</evidence>
<gene>
    <name evidence="2" type="ORF">JCM21142_41608</name>
</gene>
<dbReference type="eggNOG" id="COG1169">
    <property type="taxonomic scope" value="Bacteria"/>
</dbReference>
<dbReference type="Pfam" id="PF00425">
    <property type="entry name" value="Chorismate_bind"/>
    <property type="match status" value="1"/>
</dbReference>
<evidence type="ECO:0000313" key="2">
    <source>
        <dbReference type="EMBL" id="GAF02957.1"/>
    </source>
</evidence>
<organism evidence="2 3">
    <name type="scientific">Saccharicrinis fermentans DSM 9555 = JCM 21142</name>
    <dbReference type="NCBI Taxonomy" id="869213"/>
    <lineage>
        <taxon>Bacteria</taxon>
        <taxon>Pseudomonadati</taxon>
        <taxon>Bacteroidota</taxon>
        <taxon>Bacteroidia</taxon>
        <taxon>Marinilabiliales</taxon>
        <taxon>Marinilabiliaceae</taxon>
        <taxon>Saccharicrinis</taxon>
    </lineage>
</organism>
<sequence>MEKDDQSELLKYCIAHYIPFAIYNLPHSGEDVLVISKKVIEKDLNDVFSNDDTFVIAPFSLQQSKIICLNIDLQITSSKVNKSVWDEIKQISACPETNSVDSFYADYVDYTHQFSRLYEYIESGAISKAILSRIKRYSALDREKASAFYDTLSQTYPGAYTFMFYTPQTGLWTGASPEILFKAEQGQGTTVALAGTRKDNGQVNRNWDKKEMDEQQIVTDFVTGVLSKYGIENAQVKGPETIVAGKMSHLKTQYAFPTDSLTTRMGAFINDLHPTPAVCGLPKALSMKVIHEVEQHERSFYAGFVGRIQAHDIKLFVNIRSMKFVQDGVDLYLGGGITSGSEVKKEWQETELKAETMLNVIRKVNEV</sequence>
<reference evidence="2 3" key="1">
    <citation type="journal article" date="2014" name="Genome Announc.">
        <title>Draft Genome Sequence of Cytophaga fermentans JCM 21142T, a Facultative Anaerobe Isolated from Marine Mud.</title>
        <authorList>
            <person name="Starns D."/>
            <person name="Oshima K."/>
            <person name="Suda W."/>
            <person name="Iino T."/>
            <person name="Yuki M."/>
            <person name="Inoue J."/>
            <person name="Kitamura K."/>
            <person name="Iida T."/>
            <person name="Darby A."/>
            <person name="Hattori M."/>
            <person name="Ohkuma M."/>
        </authorList>
    </citation>
    <scope>NUCLEOTIDE SEQUENCE [LARGE SCALE GENOMIC DNA]</scope>
    <source>
        <strain evidence="2 3">JCM 21142</strain>
    </source>
</reference>
<dbReference type="SUPFAM" id="SSF56322">
    <property type="entry name" value="ADC synthase"/>
    <property type="match status" value="1"/>
</dbReference>
<dbReference type="InterPro" id="IPR005801">
    <property type="entry name" value="ADC_synthase"/>
</dbReference>
<comment type="caution">
    <text evidence="2">The sequence shown here is derived from an EMBL/GenBank/DDBJ whole genome shotgun (WGS) entry which is preliminary data.</text>
</comment>